<name>A0A5C5U0U4_9GAMM</name>
<evidence type="ECO:0000256" key="1">
    <source>
        <dbReference type="ARBA" id="ARBA00004772"/>
    </source>
</evidence>
<dbReference type="Gene3D" id="3.40.50.10090">
    <property type="match status" value="2"/>
</dbReference>
<dbReference type="EC" id="4.2.1.75" evidence="3 9"/>
<dbReference type="AlphaFoldDB" id="A0A5C5U0U4"/>
<evidence type="ECO:0000313" key="11">
    <source>
        <dbReference type="EMBL" id="TWT19298.1"/>
    </source>
</evidence>
<dbReference type="Pfam" id="PF02602">
    <property type="entry name" value="HEM4"/>
    <property type="match status" value="1"/>
</dbReference>
<evidence type="ECO:0000256" key="8">
    <source>
        <dbReference type="ARBA" id="ARBA00048617"/>
    </source>
</evidence>
<dbReference type="SUPFAM" id="SSF69618">
    <property type="entry name" value="HemD-like"/>
    <property type="match status" value="1"/>
</dbReference>
<protein>
    <recommendedName>
        <fullName evidence="7 9">Uroporphyrinogen-III synthase</fullName>
        <ecNumber evidence="3 9">4.2.1.75</ecNumber>
    </recommendedName>
</protein>
<evidence type="ECO:0000256" key="6">
    <source>
        <dbReference type="ARBA" id="ARBA00037589"/>
    </source>
</evidence>
<evidence type="ECO:0000256" key="5">
    <source>
        <dbReference type="ARBA" id="ARBA00023244"/>
    </source>
</evidence>
<dbReference type="Proteomes" id="UP000319980">
    <property type="component" value="Unassembled WGS sequence"/>
</dbReference>
<dbReference type="GO" id="GO:0006780">
    <property type="term" value="P:uroporphyrinogen III biosynthetic process"/>
    <property type="evidence" value="ECO:0007669"/>
    <property type="project" value="UniProtKB-UniRule"/>
</dbReference>
<evidence type="ECO:0000313" key="12">
    <source>
        <dbReference type="Proteomes" id="UP000319980"/>
    </source>
</evidence>
<proteinExistence type="inferred from homology"/>
<feature type="domain" description="Tetrapyrrole biosynthesis uroporphyrinogen III synthase" evidence="10">
    <location>
        <begin position="27"/>
        <end position="248"/>
    </location>
</feature>
<dbReference type="InterPro" id="IPR003754">
    <property type="entry name" value="4pyrrol_synth_uPrphyn_synth"/>
</dbReference>
<evidence type="ECO:0000259" key="10">
    <source>
        <dbReference type="Pfam" id="PF02602"/>
    </source>
</evidence>
<comment type="pathway">
    <text evidence="1 9">Porphyrin-containing compound metabolism; protoporphyrin-IX biosynthesis; coproporphyrinogen-III from 5-aminolevulinate: step 3/4.</text>
</comment>
<comment type="function">
    <text evidence="6 9">Catalyzes cyclization of the linear tetrapyrrole, hydroxymethylbilane, to the macrocyclic uroporphyrinogen III.</text>
</comment>
<comment type="caution">
    <text evidence="11">The sequence shown here is derived from an EMBL/GenBank/DDBJ whole genome shotgun (WGS) entry which is preliminary data.</text>
</comment>
<gene>
    <name evidence="11" type="ORF">FQY83_13155</name>
</gene>
<evidence type="ECO:0000256" key="4">
    <source>
        <dbReference type="ARBA" id="ARBA00023239"/>
    </source>
</evidence>
<evidence type="ECO:0000256" key="3">
    <source>
        <dbReference type="ARBA" id="ARBA00013109"/>
    </source>
</evidence>
<comment type="catalytic activity">
    <reaction evidence="8 9">
        <text>hydroxymethylbilane = uroporphyrinogen III + H2O</text>
        <dbReference type="Rhea" id="RHEA:18965"/>
        <dbReference type="ChEBI" id="CHEBI:15377"/>
        <dbReference type="ChEBI" id="CHEBI:57308"/>
        <dbReference type="ChEBI" id="CHEBI:57845"/>
        <dbReference type="EC" id="4.2.1.75"/>
    </reaction>
</comment>
<dbReference type="RefSeq" id="WP_146388414.1">
    <property type="nucleotide sequence ID" value="NZ_VOHK01000005.1"/>
</dbReference>
<organism evidence="11 12">
    <name type="scientific">Luteimonas marina</name>
    <dbReference type="NCBI Taxonomy" id="488485"/>
    <lineage>
        <taxon>Bacteria</taxon>
        <taxon>Pseudomonadati</taxon>
        <taxon>Pseudomonadota</taxon>
        <taxon>Gammaproteobacteria</taxon>
        <taxon>Lysobacterales</taxon>
        <taxon>Lysobacteraceae</taxon>
        <taxon>Luteimonas</taxon>
    </lineage>
</organism>
<dbReference type="PANTHER" id="PTHR38042:SF1">
    <property type="entry name" value="UROPORPHYRINOGEN-III SYNTHASE, CHLOROPLASTIC"/>
    <property type="match status" value="1"/>
</dbReference>
<comment type="similarity">
    <text evidence="2 9">Belongs to the uroporphyrinogen-III synthase family.</text>
</comment>
<evidence type="ECO:0000256" key="9">
    <source>
        <dbReference type="RuleBase" id="RU366031"/>
    </source>
</evidence>
<evidence type="ECO:0000256" key="7">
    <source>
        <dbReference type="ARBA" id="ARBA00040167"/>
    </source>
</evidence>
<dbReference type="InterPro" id="IPR039793">
    <property type="entry name" value="UROS/Hem4"/>
</dbReference>
<dbReference type="GO" id="GO:0006782">
    <property type="term" value="P:protoporphyrinogen IX biosynthetic process"/>
    <property type="evidence" value="ECO:0007669"/>
    <property type="project" value="UniProtKB-UniRule"/>
</dbReference>
<dbReference type="InterPro" id="IPR036108">
    <property type="entry name" value="4pyrrol_syn_uPrphyn_synt_sf"/>
</dbReference>
<sequence>MSPDVPVPKLRGCYVISLRPVGGHASLRRAAAAHGARVLALSPWRIEPQNDATTRKALGEALRADIVLFTSPAAVQAAAALRLLRVRRGQAWLAVGAGTAAALRRAGVAGVVAPSRMDSEGLLSLPALAGVRGRSVGLVTAPGGRNVIAPTLARRGARIVRAEVYARVPVAPSPRALARLRALDAPLLLALSSGEALHHVLDALPSGLAAKLRHARVLAASERLAALAREQGFGNVRVAADARPRSLLAAAGPRPARR</sequence>
<keyword evidence="12" id="KW-1185">Reference proteome</keyword>
<accession>A0A5C5U0U4</accession>
<evidence type="ECO:0000256" key="2">
    <source>
        <dbReference type="ARBA" id="ARBA00008133"/>
    </source>
</evidence>
<keyword evidence="4 9" id="KW-0456">Lyase</keyword>
<dbReference type="UniPathway" id="UPA00251">
    <property type="reaction ID" value="UER00320"/>
</dbReference>
<dbReference type="GO" id="GO:0004852">
    <property type="term" value="F:uroporphyrinogen-III synthase activity"/>
    <property type="evidence" value="ECO:0007669"/>
    <property type="project" value="UniProtKB-UniRule"/>
</dbReference>
<dbReference type="EMBL" id="VOHK01000005">
    <property type="protein sequence ID" value="TWT19298.1"/>
    <property type="molecule type" value="Genomic_DNA"/>
</dbReference>
<dbReference type="PANTHER" id="PTHR38042">
    <property type="entry name" value="UROPORPHYRINOGEN-III SYNTHASE, CHLOROPLASTIC"/>
    <property type="match status" value="1"/>
</dbReference>
<reference evidence="11 12" key="1">
    <citation type="journal article" date="2008" name="Int. J. Syst. Evol. Microbiol.">
        <title>Luteimonas marina sp. nov., isolated from seawater.</title>
        <authorList>
            <person name="Baik K.S."/>
            <person name="Park S.C."/>
            <person name="Kim M.S."/>
            <person name="Kim E.M."/>
            <person name="Park C."/>
            <person name="Chun J."/>
            <person name="Seong C.N."/>
        </authorList>
    </citation>
    <scope>NUCLEOTIDE SEQUENCE [LARGE SCALE GENOMIC DNA]</scope>
    <source>
        <strain evidence="11 12">FR1330</strain>
    </source>
</reference>
<keyword evidence="5 9" id="KW-0627">Porphyrin biosynthesis</keyword>
<dbReference type="OrthoDB" id="9787650at2"/>
<dbReference type="CDD" id="cd06578">
    <property type="entry name" value="HemD"/>
    <property type="match status" value="1"/>
</dbReference>